<organism evidence="1 2">
    <name type="scientific">Lihuaxuella thermophila</name>
    <dbReference type="NCBI Taxonomy" id="1173111"/>
    <lineage>
        <taxon>Bacteria</taxon>
        <taxon>Bacillati</taxon>
        <taxon>Bacillota</taxon>
        <taxon>Bacilli</taxon>
        <taxon>Bacillales</taxon>
        <taxon>Thermoactinomycetaceae</taxon>
        <taxon>Lihuaxuella</taxon>
    </lineage>
</organism>
<gene>
    <name evidence="1" type="ORF">SAMN05444955_10520</name>
</gene>
<keyword evidence="2" id="KW-1185">Reference proteome</keyword>
<sequence length="71" mass="8460">MQGEGSLKADRQYRIGKTTIEIIAPNITDEERESRINELQCMIRLLWDTLTENEKEKMIRKYNTENDEQDN</sequence>
<reference evidence="1 2" key="1">
    <citation type="submission" date="2016-10" db="EMBL/GenBank/DDBJ databases">
        <authorList>
            <person name="de Groot N.N."/>
        </authorList>
    </citation>
    <scope>NUCLEOTIDE SEQUENCE [LARGE SCALE GENOMIC DNA]</scope>
    <source>
        <strain evidence="1 2">DSM 46701</strain>
    </source>
</reference>
<dbReference type="EMBL" id="FOCQ01000005">
    <property type="protein sequence ID" value="SEN03008.1"/>
    <property type="molecule type" value="Genomic_DNA"/>
</dbReference>
<dbReference type="AlphaFoldDB" id="A0A1H8D8V7"/>
<protein>
    <recommendedName>
        <fullName evidence="3">MarR family transcriptional regulator</fullName>
    </recommendedName>
</protein>
<name>A0A1H8D8V7_9BACL</name>
<dbReference type="Proteomes" id="UP000199695">
    <property type="component" value="Unassembled WGS sequence"/>
</dbReference>
<evidence type="ECO:0000313" key="2">
    <source>
        <dbReference type="Proteomes" id="UP000199695"/>
    </source>
</evidence>
<accession>A0A1H8D8V7</accession>
<proteinExistence type="predicted"/>
<evidence type="ECO:0008006" key="3">
    <source>
        <dbReference type="Google" id="ProtNLM"/>
    </source>
</evidence>
<evidence type="ECO:0000313" key="1">
    <source>
        <dbReference type="EMBL" id="SEN03008.1"/>
    </source>
</evidence>